<gene>
    <name evidence="1" type="ordered locus">Amico_1020</name>
</gene>
<dbReference type="SUPFAM" id="SSF52540">
    <property type="entry name" value="P-loop containing nucleoside triphosphate hydrolases"/>
    <property type="match status" value="1"/>
</dbReference>
<name>D5EF12_AMICL</name>
<dbReference type="OrthoDB" id="9779501at2"/>
<dbReference type="STRING" id="572547.Amico_1020"/>
<keyword evidence="2" id="KW-1185">Reference proteome</keyword>
<dbReference type="RefSeq" id="WP_013048407.1">
    <property type="nucleotide sequence ID" value="NC_014011.1"/>
</dbReference>
<dbReference type="InterPro" id="IPR027417">
    <property type="entry name" value="P-loop_NTPase"/>
</dbReference>
<evidence type="ECO:0000313" key="1">
    <source>
        <dbReference type="EMBL" id="ADE57144.1"/>
    </source>
</evidence>
<dbReference type="HOGENOM" id="CLU_084710_0_0_0"/>
<dbReference type="KEGG" id="aco:Amico_1020"/>
<dbReference type="EMBL" id="CP001997">
    <property type="protein sequence ID" value="ADE57144.1"/>
    <property type="molecule type" value="Genomic_DNA"/>
</dbReference>
<proteinExistence type="predicted"/>
<dbReference type="eggNOG" id="COG0455">
    <property type="taxonomic scope" value="Bacteria"/>
</dbReference>
<organism evidence="1 2">
    <name type="scientific">Aminobacterium colombiense (strain DSM 12261 / ALA-1)</name>
    <dbReference type="NCBI Taxonomy" id="572547"/>
    <lineage>
        <taxon>Bacteria</taxon>
        <taxon>Thermotogati</taxon>
        <taxon>Synergistota</taxon>
        <taxon>Synergistia</taxon>
        <taxon>Synergistales</taxon>
        <taxon>Aminobacteriaceae</taxon>
        <taxon>Aminobacterium</taxon>
    </lineage>
</organism>
<evidence type="ECO:0000313" key="2">
    <source>
        <dbReference type="Proteomes" id="UP000002366"/>
    </source>
</evidence>
<accession>D5EF12</accession>
<dbReference type="AlphaFoldDB" id="D5EF12"/>
<reference evidence="1 2" key="1">
    <citation type="journal article" date="2010" name="Stand. Genomic Sci.">
        <title>Complete genome sequence of Aminobacterium colombiense type strain (ALA-1).</title>
        <authorList>
            <person name="Chertkov O."/>
            <person name="Sikorski J."/>
            <person name="Brambilla E."/>
            <person name="Lapidus A."/>
            <person name="Copeland A."/>
            <person name="Glavina Del Rio T."/>
            <person name="Nolan M."/>
            <person name="Lucas S."/>
            <person name="Tice H."/>
            <person name="Cheng J.F."/>
            <person name="Han C."/>
            <person name="Detter J.C."/>
            <person name="Bruce D."/>
            <person name="Tapia R."/>
            <person name="Goodwin L."/>
            <person name="Pitluck S."/>
            <person name="Liolios K."/>
            <person name="Ivanova N."/>
            <person name="Mavromatis K."/>
            <person name="Ovchinnikova G."/>
            <person name="Pati A."/>
            <person name="Chen A."/>
            <person name="Palaniappan K."/>
            <person name="Land M."/>
            <person name="Hauser L."/>
            <person name="Chang Y.J."/>
            <person name="Jeffries C.D."/>
            <person name="Spring S."/>
            <person name="Rohde M."/>
            <person name="Goker M."/>
            <person name="Bristow J."/>
            <person name="Eisen J.A."/>
            <person name="Markowitz V."/>
            <person name="Hugenholtz P."/>
            <person name="Kyrpides N.C."/>
            <person name="Klenk H.P."/>
        </authorList>
    </citation>
    <scope>NUCLEOTIDE SEQUENCE [LARGE SCALE GENOMIC DNA]</scope>
    <source>
        <strain evidence="2">DSM 12261 / ALA-1</strain>
    </source>
</reference>
<sequence>MNNRLTLLASLIRLYEWPKAVAVTGALGSGKTEWVLNMALALLEAGEKVTIADIDIINPYFCIRQVSDVLEKKGLSVITMPEQAKWLDMSLVTPKVDWALHDESTRLLMDIGGDAEGALALKQFEPIIKKVGYRLILVVNAFRPQTASVTRIQKMMKKMESICGLEVGALISNSHLMHETTVHDAIEGIKTVYDAGQNLDLPVLYAGVNPSLVPDVKRVLGEGYPVPIWPLSRYMLLPWEDGFMWSRQTEESN</sequence>
<protein>
    <submittedName>
        <fullName evidence="1">Putative ATP/GTP-binding protein</fullName>
    </submittedName>
</protein>
<dbReference type="Gene3D" id="3.40.50.300">
    <property type="entry name" value="P-loop containing nucleotide triphosphate hydrolases"/>
    <property type="match status" value="1"/>
</dbReference>
<dbReference type="Proteomes" id="UP000002366">
    <property type="component" value="Chromosome"/>
</dbReference>